<proteinExistence type="predicted"/>
<evidence type="ECO:0000313" key="1">
    <source>
        <dbReference type="EMBL" id="CUN23360.1"/>
    </source>
</evidence>
<gene>
    <name evidence="1" type="ORF">ERS852429_02748</name>
</gene>
<name>A0A174PRN7_PARDI</name>
<dbReference type="EMBL" id="CYXP01000006">
    <property type="protein sequence ID" value="CUN23360.1"/>
    <property type="molecule type" value="Genomic_DNA"/>
</dbReference>
<reference evidence="1 2" key="1">
    <citation type="submission" date="2015-09" db="EMBL/GenBank/DDBJ databases">
        <authorList>
            <consortium name="Pathogen Informatics"/>
        </authorList>
    </citation>
    <scope>NUCLEOTIDE SEQUENCE [LARGE SCALE GENOMIC DNA]</scope>
    <source>
        <strain evidence="1 2">2789STDY5608872</strain>
    </source>
</reference>
<organism evidence="1 2">
    <name type="scientific">Parabacteroides distasonis</name>
    <dbReference type="NCBI Taxonomy" id="823"/>
    <lineage>
        <taxon>Bacteria</taxon>
        <taxon>Pseudomonadati</taxon>
        <taxon>Bacteroidota</taxon>
        <taxon>Bacteroidia</taxon>
        <taxon>Bacteroidales</taxon>
        <taxon>Tannerellaceae</taxon>
        <taxon>Parabacteroides</taxon>
    </lineage>
</organism>
<dbReference type="AlphaFoldDB" id="A0A174PRN7"/>
<evidence type="ECO:0000313" key="2">
    <source>
        <dbReference type="Proteomes" id="UP000095591"/>
    </source>
</evidence>
<sequence length="29" mass="3253">MSGILYAKSHLRELQEKGFKAAVLFDAKT</sequence>
<accession>A0A174PRN7</accession>
<protein>
    <submittedName>
        <fullName evidence="1">Uncharacterized protein</fullName>
    </submittedName>
</protein>
<dbReference type="Proteomes" id="UP000095591">
    <property type="component" value="Unassembled WGS sequence"/>
</dbReference>